<sequence length="471" mass="49445">MTQGNLARTRARTLLLALCCTLGGVAQAQGIAAATVSTLSRGVMFKDVQIHRPAGTIQQFVLLLTAGIRLSPREHAMLQSLLGRQALVAMVPYSALYARMAGESQRDQCVTAPGTVEDFARYVQAYEKLPSYIQPILVGSGEAGGFVYATLAQTKARAFTGGLSLDFCPRTAPPMPMCPVGGLRAQASPGVQELEAGGALPSPWTALATDPRAACTGAAQGFVQRVPGARWASSTPAAGADALPAGFDAAFDALAAQRAPLAVPPAEVAGIPVTEVPVARGGARFAVLVSGDGGWADIDKKIAAALARDGVPVVGVDSLRYFWTARKPEGVAQDLDRLVRYYAHRWQRSEVILIGYSQGADVLPFAINRLPQPTRDMVRLTVLIGPGHKASFEFHVTNWIGKSGDQPIAPEASRLKAADTLCIYGTDETSDSLCPGLAPAHAQVIGIRGGHHLDGNYDGLAARILAAVPAR</sequence>
<evidence type="ECO:0000313" key="4">
    <source>
        <dbReference type="Proteomes" id="UP000249135"/>
    </source>
</evidence>
<organism evidence="3 4">
    <name type="scientific">Variovorax paradoxus</name>
    <dbReference type="NCBI Taxonomy" id="34073"/>
    <lineage>
        <taxon>Bacteria</taxon>
        <taxon>Pseudomonadati</taxon>
        <taxon>Pseudomonadota</taxon>
        <taxon>Betaproteobacteria</taxon>
        <taxon>Burkholderiales</taxon>
        <taxon>Comamonadaceae</taxon>
        <taxon>Variovorax</taxon>
    </lineage>
</organism>
<evidence type="ECO:0000259" key="2">
    <source>
        <dbReference type="Pfam" id="PF06057"/>
    </source>
</evidence>
<dbReference type="InterPro" id="IPR011225">
    <property type="entry name" value="IV_sec_VirJ"/>
</dbReference>
<feature type="signal peptide" evidence="1">
    <location>
        <begin position="1"/>
        <end position="28"/>
    </location>
</feature>
<dbReference type="SUPFAM" id="SSF53474">
    <property type="entry name" value="alpha/beta-Hydrolases"/>
    <property type="match status" value="1"/>
</dbReference>
<dbReference type="InterPro" id="IPR029058">
    <property type="entry name" value="AB_hydrolase_fold"/>
</dbReference>
<name>A0A2W5RX15_VARPD</name>
<comment type="caution">
    <text evidence="3">The sequence shown here is derived from an EMBL/GenBank/DDBJ whole genome shotgun (WGS) entry which is preliminary data.</text>
</comment>
<dbReference type="AlphaFoldDB" id="A0A2W5RX15"/>
<dbReference type="Gene3D" id="3.40.50.1820">
    <property type="entry name" value="alpha/beta hydrolase"/>
    <property type="match status" value="1"/>
</dbReference>
<proteinExistence type="predicted"/>
<gene>
    <name evidence="3" type="ORF">DI563_10725</name>
</gene>
<feature type="domain" description="Bacterial virulence" evidence="2">
    <location>
        <begin position="284"/>
        <end position="469"/>
    </location>
</feature>
<dbReference type="Pfam" id="PF06057">
    <property type="entry name" value="VirJ"/>
    <property type="match status" value="1"/>
</dbReference>
<feature type="chain" id="PRO_5016093055" description="Bacterial virulence domain-containing protein" evidence="1">
    <location>
        <begin position="29"/>
        <end position="471"/>
    </location>
</feature>
<evidence type="ECO:0000256" key="1">
    <source>
        <dbReference type="SAM" id="SignalP"/>
    </source>
</evidence>
<accession>A0A2W5RX15</accession>
<dbReference type="InterPro" id="IPR010333">
    <property type="entry name" value="VirJ"/>
</dbReference>
<protein>
    <recommendedName>
        <fullName evidence="2">Bacterial virulence domain-containing protein</fullName>
    </recommendedName>
</protein>
<dbReference type="EMBL" id="QFPP01000103">
    <property type="protein sequence ID" value="PZQ75047.1"/>
    <property type="molecule type" value="Genomic_DNA"/>
</dbReference>
<dbReference type="Proteomes" id="UP000249135">
    <property type="component" value="Unassembled WGS sequence"/>
</dbReference>
<reference evidence="3 4" key="1">
    <citation type="submission" date="2017-08" db="EMBL/GenBank/DDBJ databases">
        <title>Infants hospitalized years apart are colonized by the same room-sourced microbial strains.</title>
        <authorList>
            <person name="Brooks B."/>
            <person name="Olm M.R."/>
            <person name="Firek B.A."/>
            <person name="Baker R."/>
            <person name="Thomas B.C."/>
            <person name="Morowitz M.J."/>
            <person name="Banfield J.F."/>
        </authorList>
    </citation>
    <scope>NUCLEOTIDE SEQUENCE [LARGE SCALE GENOMIC DNA]</scope>
    <source>
        <strain evidence="3">S2_005_003_R2_41</strain>
    </source>
</reference>
<evidence type="ECO:0000313" key="3">
    <source>
        <dbReference type="EMBL" id="PZQ75047.1"/>
    </source>
</evidence>
<keyword evidence="1" id="KW-0732">Signal</keyword>
<dbReference type="PIRSF" id="PIRSF029063">
    <property type="entry name" value="IV_sec_VirJ"/>
    <property type="match status" value="1"/>
</dbReference>